<proteinExistence type="inferred from homology"/>
<dbReference type="GO" id="GO:0043386">
    <property type="term" value="P:mycotoxin biosynthetic process"/>
    <property type="evidence" value="ECO:0007669"/>
    <property type="project" value="InterPro"/>
</dbReference>
<comment type="pathway">
    <text evidence="1">Mycotoxin biosynthesis.</text>
</comment>
<feature type="region of interest" description="Disordered" evidence="3">
    <location>
        <begin position="1"/>
        <end position="20"/>
    </location>
</feature>
<dbReference type="KEGG" id="cdet:87946264"/>
<dbReference type="EMBL" id="CP137310">
    <property type="protein sequence ID" value="WQF84748.1"/>
    <property type="molecule type" value="Genomic_DNA"/>
</dbReference>
<evidence type="ECO:0000313" key="5">
    <source>
        <dbReference type="Proteomes" id="UP001322277"/>
    </source>
</evidence>
<accession>A0AAX4IP37</accession>
<dbReference type="PANTHER" id="PTHR33365:SF4">
    <property type="entry name" value="CYCLOCHLOROTINE BIOSYNTHESIS PROTEIN O"/>
    <property type="match status" value="1"/>
</dbReference>
<dbReference type="InterPro" id="IPR021765">
    <property type="entry name" value="UstYa-like"/>
</dbReference>
<dbReference type="GeneID" id="87946264"/>
<dbReference type="PANTHER" id="PTHR33365">
    <property type="entry name" value="YALI0B05434P"/>
    <property type="match status" value="1"/>
</dbReference>
<organism evidence="4 5">
    <name type="scientific">Colletotrichum destructivum</name>
    <dbReference type="NCBI Taxonomy" id="34406"/>
    <lineage>
        <taxon>Eukaryota</taxon>
        <taxon>Fungi</taxon>
        <taxon>Dikarya</taxon>
        <taxon>Ascomycota</taxon>
        <taxon>Pezizomycotina</taxon>
        <taxon>Sordariomycetes</taxon>
        <taxon>Hypocreomycetidae</taxon>
        <taxon>Glomerellales</taxon>
        <taxon>Glomerellaceae</taxon>
        <taxon>Colletotrichum</taxon>
        <taxon>Colletotrichum destructivum species complex</taxon>
    </lineage>
</organism>
<evidence type="ECO:0000256" key="2">
    <source>
        <dbReference type="ARBA" id="ARBA00035112"/>
    </source>
</evidence>
<feature type="compositionally biased region" description="Basic and acidic residues" evidence="3">
    <location>
        <begin position="7"/>
        <end position="20"/>
    </location>
</feature>
<dbReference type="Pfam" id="PF11807">
    <property type="entry name" value="UstYa"/>
    <property type="match status" value="1"/>
</dbReference>
<protein>
    <submittedName>
        <fullName evidence="4">Mycotoxin biosynthesis protein UstYa</fullName>
    </submittedName>
</protein>
<comment type="similarity">
    <text evidence="2">Belongs to the ustYa family.</text>
</comment>
<gene>
    <name evidence="4" type="ORF">CDEST_09762</name>
</gene>
<dbReference type="AlphaFoldDB" id="A0AAX4IP37"/>
<dbReference type="Proteomes" id="UP001322277">
    <property type="component" value="Chromosome 6"/>
</dbReference>
<reference evidence="5" key="1">
    <citation type="journal article" date="2023" name="bioRxiv">
        <title>Complete genome of the Medicago anthracnose fungus, Colletotrichum destructivum, reveals a mini-chromosome-like region within a core chromosome.</title>
        <authorList>
            <person name="Lapalu N."/>
            <person name="Simon A."/>
            <person name="Lu A."/>
            <person name="Plaumann P.-L."/>
            <person name="Amselem J."/>
            <person name="Pigne S."/>
            <person name="Auger A."/>
            <person name="Koch C."/>
            <person name="Dallery J.-F."/>
            <person name="O'Connell R.J."/>
        </authorList>
    </citation>
    <scope>NUCLEOTIDE SEQUENCE [LARGE SCALE GENOMIC DNA]</scope>
    <source>
        <strain evidence="5">CBS 520.97</strain>
    </source>
</reference>
<evidence type="ECO:0000313" key="4">
    <source>
        <dbReference type="EMBL" id="WQF84748.1"/>
    </source>
</evidence>
<evidence type="ECO:0000256" key="1">
    <source>
        <dbReference type="ARBA" id="ARBA00004685"/>
    </source>
</evidence>
<evidence type="ECO:0000256" key="3">
    <source>
        <dbReference type="SAM" id="MobiDB-lite"/>
    </source>
</evidence>
<keyword evidence="5" id="KW-1185">Reference proteome</keyword>
<name>A0AAX4IP37_9PEZI</name>
<dbReference type="RefSeq" id="XP_062781971.1">
    <property type="nucleotide sequence ID" value="XM_062925920.1"/>
</dbReference>
<sequence length="263" mass="30496">MGLQSSHDQESGQHLLDEDHSYMEEGVAERRENRLKLISKSGSLQRLATFISFFLNFVLSALCLTLWRRASLLVSPLPPWPNTLYSPAQGAVEYEIVTFNSDFAEDHSGTTEFYGASPEANHAWKQLMDPYTVQITGKEAERISRPTSKISSDPDYYITNLDVYHQLHCLNDIRKFVAQHNSTEHQLNRMQTMHKFHCIDSIRQSLMCSADVSLVHWYWAPSPGKHFPNATTTHICRKWSKIEEWAVSHRLDEERFDRHKFVE</sequence>